<feature type="compositionally biased region" description="Polar residues" evidence="1">
    <location>
        <begin position="115"/>
        <end position="126"/>
    </location>
</feature>
<keyword evidence="2" id="KW-0812">Transmembrane</keyword>
<evidence type="ECO:0000313" key="3">
    <source>
        <dbReference type="EMBL" id="BCB91278.1"/>
    </source>
</evidence>
<evidence type="ECO:0000256" key="2">
    <source>
        <dbReference type="SAM" id="Phobius"/>
    </source>
</evidence>
<dbReference type="KEGG" id="psuu:Psuf_085910"/>
<gene>
    <name evidence="3" type="ORF">Psuf_085910</name>
</gene>
<evidence type="ECO:0000313" key="4">
    <source>
        <dbReference type="Proteomes" id="UP000503011"/>
    </source>
</evidence>
<feature type="region of interest" description="Disordered" evidence="1">
    <location>
        <begin position="65"/>
        <end position="144"/>
    </location>
</feature>
<organism evidence="3 4">
    <name type="scientific">Phytohabitans suffuscus</name>
    <dbReference type="NCBI Taxonomy" id="624315"/>
    <lineage>
        <taxon>Bacteria</taxon>
        <taxon>Bacillati</taxon>
        <taxon>Actinomycetota</taxon>
        <taxon>Actinomycetes</taxon>
        <taxon>Micromonosporales</taxon>
        <taxon>Micromonosporaceae</taxon>
    </lineage>
</organism>
<dbReference type="AlphaFoldDB" id="A0A6F8YZC1"/>
<reference evidence="3 4" key="1">
    <citation type="submission" date="2020-03" db="EMBL/GenBank/DDBJ databases">
        <title>Whole genome shotgun sequence of Phytohabitans suffuscus NBRC 105367.</title>
        <authorList>
            <person name="Komaki H."/>
            <person name="Tamura T."/>
        </authorList>
    </citation>
    <scope>NUCLEOTIDE SEQUENCE [LARGE SCALE GENOMIC DNA]</scope>
    <source>
        <strain evidence="3 4">NBRC 105367</strain>
    </source>
</reference>
<feature type="transmembrane region" description="Helical" evidence="2">
    <location>
        <begin position="38"/>
        <end position="60"/>
    </location>
</feature>
<accession>A0A6F8YZC1</accession>
<dbReference type="Proteomes" id="UP000503011">
    <property type="component" value="Chromosome"/>
</dbReference>
<keyword evidence="2" id="KW-0472">Membrane</keyword>
<evidence type="ECO:0000256" key="1">
    <source>
        <dbReference type="SAM" id="MobiDB-lite"/>
    </source>
</evidence>
<proteinExistence type="predicted"/>
<feature type="compositionally biased region" description="Pro residues" evidence="1">
    <location>
        <begin position="68"/>
        <end position="95"/>
    </location>
</feature>
<protein>
    <submittedName>
        <fullName evidence="3">Uncharacterized protein</fullName>
    </submittedName>
</protein>
<dbReference type="RefSeq" id="WP_173164182.1">
    <property type="nucleotide sequence ID" value="NZ_AP022871.1"/>
</dbReference>
<reference evidence="3 4" key="2">
    <citation type="submission" date="2020-03" db="EMBL/GenBank/DDBJ databases">
        <authorList>
            <person name="Ichikawa N."/>
            <person name="Kimura A."/>
            <person name="Kitahashi Y."/>
            <person name="Uohara A."/>
        </authorList>
    </citation>
    <scope>NUCLEOTIDE SEQUENCE [LARGE SCALE GENOMIC DNA]</scope>
    <source>
        <strain evidence="3 4">NBRC 105367</strain>
    </source>
</reference>
<name>A0A6F8YZC1_9ACTN</name>
<dbReference type="EMBL" id="AP022871">
    <property type="protein sequence ID" value="BCB91278.1"/>
    <property type="molecule type" value="Genomic_DNA"/>
</dbReference>
<keyword evidence="2" id="KW-1133">Transmembrane helix</keyword>
<keyword evidence="4" id="KW-1185">Reference proteome</keyword>
<feature type="compositionally biased region" description="Low complexity" evidence="1">
    <location>
        <begin position="96"/>
        <end position="112"/>
    </location>
</feature>
<sequence>MSELDQAYRALSHEADTVRLAAPEALRSRGDRRARLKVAAVAVAAAVAVGGAVMGTGWVLRADGTSPAPLPPAATPSDTPAPPTSAPPATAPPTPQGSTSAPPSTPPRNAAPKSIPNSAFLQMSDTNGREPVVDTPGEDQLPPLCDATFASDRDVDLERSRRATYWKAPGREGYVPDGTFRQTIRVYGAGAASRFLGEVRAAVADCPADGNDRYRPVSAPRRGDESLMFELRYPTRSVEGDPTGGDDVRLVSVVRIGDVVTILYETGWEDGWSAEPDVVNAFTGKAVDRIRSWLD</sequence>